<proteinExistence type="inferred from homology"/>
<dbReference type="GO" id="GO:0000455">
    <property type="term" value="P:enzyme-directed rRNA pseudouridine synthesis"/>
    <property type="evidence" value="ECO:0007669"/>
    <property type="project" value="TreeGrafter"/>
</dbReference>
<comment type="catalytic activity">
    <reaction evidence="1">
        <text>a uridine in RNA = a pseudouridine in RNA</text>
        <dbReference type="Rhea" id="RHEA:48348"/>
        <dbReference type="Rhea" id="RHEA-COMP:12068"/>
        <dbReference type="Rhea" id="RHEA-COMP:12069"/>
        <dbReference type="ChEBI" id="CHEBI:65314"/>
        <dbReference type="ChEBI" id="CHEBI:65315"/>
    </reaction>
</comment>
<name>Q7VIG5_HELHP</name>
<protein>
    <recommendedName>
        <fullName evidence="3">RNA pseudouridylate synthase</fullName>
    </recommendedName>
    <alternativeName>
        <fullName evidence="4">RNA-uridine isomerase</fullName>
    </alternativeName>
</protein>
<reference evidence="7 8" key="1">
    <citation type="journal article" date="2003" name="Proc. Natl. Acad. Sci. U.S.A.">
        <title>The complete genome sequence of the carcinogenic bacterium Helicobacter hepaticus.</title>
        <authorList>
            <person name="Suerbaum S."/>
            <person name="Josenhans C."/>
            <person name="Sterzenbach T."/>
            <person name="Drescher B."/>
            <person name="Brandt P."/>
            <person name="Bell M."/>
            <person name="Droege M."/>
            <person name="Fartmann B."/>
            <person name="Fischer H.-P."/>
            <person name="Ge Z."/>
            <person name="Hoerster A."/>
            <person name="Holland R."/>
            <person name="Klein K."/>
            <person name="Koenig J."/>
            <person name="Macko L."/>
            <person name="Mendz G.L."/>
            <person name="Nyakatura G."/>
            <person name="Schauer D.B."/>
            <person name="Shen Z."/>
            <person name="Weber J."/>
            <person name="Frosch M."/>
            <person name="Fox J.G."/>
        </authorList>
    </citation>
    <scope>NUCLEOTIDE SEQUENCE [LARGE SCALE GENOMIC DNA]</scope>
    <source>
        <strain evidence="8">ATCC 51449 / 3B1</strain>
    </source>
</reference>
<organism evidence="7 8">
    <name type="scientific">Helicobacter hepaticus (strain ATCC 51449 / 3B1)</name>
    <dbReference type="NCBI Taxonomy" id="235279"/>
    <lineage>
        <taxon>Bacteria</taxon>
        <taxon>Pseudomonadati</taxon>
        <taxon>Campylobacterota</taxon>
        <taxon>Epsilonproteobacteria</taxon>
        <taxon>Campylobacterales</taxon>
        <taxon>Helicobacteraceae</taxon>
        <taxon>Helicobacter</taxon>
    </lineage>
</organism>
<feature type="domain" description="Pseudouridine synthase RsuA/RluA-like" evidence="6">
    <location>
        <begin position="63"/>
        <end position="199"/>
    </location>
</feature>
<dbReference type="PROSITE" id="PS50889">
    <property type="entry name" value="S4"/>
    <property type="match status" value="1"/>
</dbReference>
<dbReference type="CDD" id="cd02869">
    <property type="entry name" value="PseudoU_synth_RluA_like"/>
    <property type="match status" value="1"/>
</dbReference>
<evidence type="ECO:0000256" key="2">
    <source>
        <dbReference type="ARBA" id="ARBA00010876"/>
    </source>
</evidence>
<dbReference type="eggNOG" id="COG0564">
    <property type="taxonomic scope" value="Bacteria"/>
</dbReference>
<keyword evidence="8" id="KW-1185">Reference proteome</keyword>
<keyword evidence="5" id="KW-0694">RNA-binding</keyword>
<dbReference type="InterPro" id="IPR020103">
    <property type="entry name" value="PsdUridine_synth_cat_dom_sf"/>
</dbReference>
<dbReference type="Pfam" id="PF00849">
    <property type="entry name" value="PseudoU_synth_2"/>
    <property type="match status" value="1"/>
</dbReference>
<gene>
    <name evidence="7" type="ordered locus">HH_0641</name>
</gene>
<dbReference type="Proteomes" id="UP000002495">
    <property type="component" value="Chromosome"/>
</dbReference>
<dbReference type="RefSeq" id="WP_011115483.1">
    <property type="nucleotide sequence ID" value="NC_004917.1"/>
</dbReference>
<dbReference type="GO" id="GO:0140098">
    <property type="term" value="F:catalytic activity, acting on RNA"/>
    <property type="evidence" value="ECO:0007669"/>
    <property type="project" value="UniProtKB-ARBA"/>
</dbReference>
<sequence length="245" mass="27787">MYKDKAYKVLARTHNISHNQAKSLIDKGLVFAAGKKVNIARLEIPIHTAFEILKPKKPKVLFTDEHILALEKPPFIESYDLSNMFEGWHLLHRLDRETSGVILLIKEGSAFHIKAKEAFKNQEVYKEYVCLVHGILADSIEINKAISTTKRGFAKSRIDKKGLNALTLLTPLSIMGKKTLLKALIKTGRTHQIRVHCQSINHPILGDRIYGKNDEAKRLMLHAHKIALLGYEFTSPLPKELRIGE</sequence>
<dbReference type="GO" id="GO:0009982">
    <property type="term" value="F:pseudouridine synthase activity"/>
    <property type="evidence" value="ECO:0007669"/>
    <property type="project" value="InterPro"/>
</dbReference>
<dbReference type="InterPro" id="IPR006145">
    <property type="entry name" value="PsdUridine_synth_RsuA/RluA"/>
</dbReference>
<dbReference type="InterPro" id="IPR050188">
    <property type="entry name" value="RluA_PseudoU_synthase"/>
</dbReference>
<accession>Q7VIG5</accession>
<dbReference type="KEGG" id="hhe:HH_0641"/>
<evidence type="ECO:0000259" key="6">
    <source>
        <dbReference type="Pfam" id="PF00849"/>
    </source>
</evidence>
<dbReference type="OrthoDB" id="128480at2"/>
<evidence type="ECO:0000256" key="5">
    <source>
        <dbReference type="PROSITE-ProRule" id="PRU00182"/>
    </source>
</evidence>
<comment type="similarity">
    <text evidence="2">Belongs to the pseudouridine synthase RluA family.</text>
</comment>
<dbReference type="Gene3D" id="3.30.2350.10">
    <property type="entry name" value="Pseudouridine synthase"/>
    <property type="match status" value="1"/>
</dbReference>
<dbReference type="SUPFAM" id="SSF55120">
    <property type="entry name" value="Pseudouridine synthase"/>
    <property type="match status" value="1"/>
</dbReference>
<dbReference type="PANTHER" id="PTHR21600:SF44">
    <property type="entry name" value="RIBOSOMAL LARGE SUBUNIT PSEUDOURIDINE SYNTHASE D"/>
    <property type="match status" value="1"/>
</dbReference>
<evidence type="ECO:0000256" key="4">
    <source>
        <dbReference type="ARBA" id="ARBA00033164"/>
    </source>
</evidence>
<dbReference type="PANTHER" id="PTHR21600">
    <property type="entry name" value="MITOCHONDRIAL RNA PSEUDOURIDINE SYNTHASE"/>
    <property type="match status" value="1"/>
</dbReference>
<dbReference type="GO" id="GO:0003723">
    <property type="term" value="F:RNA binding"/>
    <property type="evidence" value="ECO:0007669"/>
    <property type="project" value="UniProtKB-KW"/>
</dbReference>
<evidence type="ECO:0000313" key="8">
    <source>
        <dbReference type="Proteomes" id="UP000002495"/>
    </source>
</evidence>
<evidence type="ECO:0000256" key="3">
    <source>
        <dbReference type="ARBA" id="ARBA00031870"/>
    </source>
</evidence>
<dbReference type="EMBL" id="AE017125">
    <property type="protein sequence ID" value="AAP77238.1"/>
    <property type="molecule type" value="Genomic_DNA"/>
</dbReference>
<dbReference type="HOGENOM" id="CLU_016902_9_0_7"/>
<dbReference type="STRING" id="235279.HH_0641"/>
<evidence type="ECO:0000313" key="7">
    <source>
        <dbReference type="EMBL" id="AAP77238.1"/>
    </source>
</evidence>
<evidence type="ECO:0000256" key="1">
    <source>
        <dbReference type="ARBA" id="ARBA00000073"/>
    </source>
</evidence>
<dbReference type="AlphaFoldDB" id="Q7VIG5"/>